<organism evidence="2 3">
    <name type="scientific">Streptomyces mimosae</name>
    <dbReference type="NCBI Taxonomy" id="2586635"/>
    <lineage>
        <taxon>Bacteria</taxon>
        <taxon>Bacillati</taxon>
        <taxon>Actinomycetota</taxon>
        <taxon>Actinomycetes</taxon>
        <taxon>Kitasatosporales</taxon>
        <taxon>Streptomycetaceae</taxon>
        <taxon>Streptomyces</taxon>
    </lineage>
</organism>
<accession>A0A5N6ALB5</accession>
<dbReference type="GO" id="GO:0016747">
    <property type="term" value="F:acyltransferase activity, transferring groups other than amino-acyl groups"/>
    <property type="evidence" value="ECO:0007669"/>
    <property type="project" value="InterPro"/>
</dbReference>
<dbReference type="SUPFAM" id="SSF55729">
    <property type="entry name" value="Acyl-CoA N-acyltransferases (Nat)"/>
    <property type="match status" value="1"/>
</dbReference>
<dbReference type="OrthoDB" id="3173333at2"/>
<feature type="domain" description="N-acetyltransferase" evidence="1">
    <location>
        <begin position="9"/>
        <end position="172"/>
    </location>
</feature>
<dbReference type="Pfam" id="PF00583">
    <property type="entry name" value="Acetyltransf_1"/>
    <property type="match status" value="1"/>
</dbReference>
<evidence type="ECO:0000313" key="3">
    <source>
        <dbReference type="Proteomes" id="UP000314251"/>
    </source>
</evidence>
<sequence>MDQPTAPGGAVRPAAVADLAAVAEIYAHYVTHTVATFEEVVPDEAAWRERHREITGRGLPFLVAEDAGTVVGYAYAGAWRPKPAYRHTVEDSLYLAPGHTGRGLGGALLAGVLAGAARAGARQMVAVIADTGVPASAALHRRHGFQEVGRLAEVGHKHGRWVDTLLMQRALGAD</sequence>
<comment type="caution">
    <text evidence="2">The sequence shown here is derived from an EMBL/GenBank/DDBJ whole genome shotgun (WGS) entry which is preliminary data.</text>
</comment>
<dbReference type="PANTHER" id="PTHR43072">
    <property type="entry name" value="N-ACETYLTRANSFERASE"/>
    <property type="match status" value="1"/>
</dbReference>
<dbReference type="EMBL" id="VDLY02000003">
    <property type="protein sequence ID" value="KAB8168509.1"/>
    <property type="molecule type" value="Genomic_DNA"/>
</dbReference>
<dbReference type="AlphaFoldDB" id="A0A5N6ALB5"/>
<dbReference type="Gene3D" id="3.40.630.30">
    <property type="match status" value="1"/>
</dbReference>
<name>A0A5N6ALB5_9ACTN</name>
<evidence type="ECO:0000259" key="1">
    <source>
        <dbReference type="PROSITE" id="PS51186"/>
    </source>
</evidence>
<dbReference type="PANTHER" id="PTHR43072:SF8">
    <property type="entry name" value="ACYLTRANSFERASE FABY-RELATED"/>
    <property type="match status" value="1"/>
</dbReference>
<dbReference type="Proteomes" id="UP000314251">
    <property type="component" value="Unassembled WGS sequence"/>
</dbReference>
<proteinExistence type="predicted"/>
<gene>
    <name evidence="2" type="ORF">FH607_004445</name>
</gene>
<dbReference type="InterPro" id="IPR000182">
    <property type="entry name" value="GNAT_dom"/>
</dbReference>
<keyword evidence="3" id="KW-1185">Reference proteome</keyword>
<dbReference type="CDD" id="cd04301">
    <property type="entry name" value="NAT_SF"/>
    <property type="match status" value="1"/>
</dbReference>
<dbReference type="InterPro" id="IPR016181">
    <property type="entry name" value="Acyl_CoA_acyltransferase"/>
</dbReference>
<dbReference type="RefSeq" id="WP_139666297.1">
    <property type="nucleotide sequence ID" value="NZ_VDLY02000003.1"/>
</dbReference>
<dbReference type="PROSITE" id="PS51186">
    <property type="entry name" value="GNAT"/>
    <property type="match status" value="1"/>
</dbReference>
<evidence type="ECO:0000313" key="2">
    <source>
        <dbReference type="EMBL" id="KAB8168509.1"/>
    </source>
</evidence>
<reference evidence="2" key="1">
    <citation type="submission" date="2019-10" db="EMBL/GenBank/DDBJ databases">
        <title>Nonomuraea sp. nov., isolated from Phyllanthus amarus.</title>
        <authorList>
            <person name="Klykleung N."/>
            <person name="Tanasupawat S."/>
        </authorList>
    </citation>
    <scope>NUCLEOTIDE SEQUENCE [LARGE SCALE GENOMIC DNA]</scope>
    <source>
        <strain evidence="2">3MP-10</strain>
    </source>
</reference>
<protein>
    <submittedName>
        <fullName evidence="2">GNAT family N-acetyltransferase</fullName>
    </submittedName>
</protein>